<dbReference type="KEGG" id="jeo:JMA_38540"/>
<name>A0A0B5AWV3_9BACL</name>
<dbReference type="Proteomes" id="UP000031449">
    <property type="component" value="Plasmid unnamed"/>
</dbReference>
<keyword evidence="2" id="KW-1185">Reference proteome</keyword>
<dbReference type="InterPro" id="IPR000836">
    <property type="entry name" value="PRTase_dom"/>
</dbReference>
<dbReference type="BioCyc" id="JESP1508404:G14D9-13138-MONOMER"/>
<dbReference type="HOGENOM" id="CLU_076535_0_0_9"/>
<sequence length="296" mass="33907">MNKPRYTYLSYNQIAMKIDTLVPSIREEGYSALVVIVRGGSFPGTHLSIRTGLPLYYLVYHKKKKVPYVSWIGEPAPKGKILLVEDMAGAGKTLTSCHDFLVQSNYDVETFVIFQDSLSRTKPDFCCFTSEIPGETFLLPWEKTKLNPTYDTMDKRERFVDHELEFTVWNLNCFIEQIEVNGFVKRSITPKSLIEEQDVLLGEGRDYELDYQELIRKEKIENRLYLFGVHEEALQKEKSALGQALALGSELLVMGCSRYVENDVERLVLLNSCFPHLEVLWWNNGNPIALTTASVS</sequence>
<evidence type="ECO:0000313" key="2">
    <source>
        <dbReference type="Proteomes" id="UP000031449"/>
    </source>
</evidence>
<dbReference type="Gene3D" id="3.40.50.2020">
    <property type="match status" value="1"/>
</dbReference>
<dbReference type="OrthoDB" id="2991175at2"/>
<dbReference type="CDD" id="cd06223">
    <property type="entry name" value="PRTases_typeI"/>
    <property type="match status" value="1"/>
</dbReference>
<reference evidence="1 2" key="1">
    <citation type="submission" date="2014-08" db="EMBL/GenBank/DDBJ databases">
        <title>Complete genome of a marine bacteria Jeotgalibacillus malaysiensis.</title>
        <authorList>
            <person name="Yaakop A.S."/>
            <person name="Chan K.-G."/>
            <person name="Goh K.M."/>
        </authorList>
    </citation>
    <scope>NUCLEOTIDE SEQUENCE [LARGE SCALE GENOMIC DNA]</scope>
    <source>
        <strain evidence="1 2">D5</strain>
        <plasmid evidence="2">Plasmid</plasmid>
    </source>
</reference>
<protein>
    <recommendedName>
        <fullName evidence="3">Phosphoribosyltransferase domain-containing protein</fullName>
    </recommendedName>
</protein>
<dbReference type="InterPro" id="IPR029057">
    <property type="entry name" value="PRTase-like"/>
</dbReference>
<gene>
    <name evidence="1" type="ORF">JMA_38540</name>
</gene>
<organism evidence="1 2">
    <name type="scientific">Jeotgalibacillus malaysiensis</name>
    <dbReference type="NCBI Taxonomy" id="1508404"/>
    <lineage>
        <taxon>Bacteria</taxon>
        <taxon>Bacillati</taxon>
        <taxon>Bacillota</taxon>
        <taxon>Bacilli</taxon>
        <taxon>Bacillales</taxon>
        <taxon>Caryophanaceae</taxon>
        <taxon>Jeotgalibacillus</taxon>
    </lineage>
</organism>
<proteinExistence type="predicted"/>
<evidence type="ECO:0008006" key="3">
    <source>
        <dbReference type="Google" id="ProtNLM"/>
    </source>
</evidence>
<accession>A0A0B5AWV3</accession>
<keyword evidence="1" id="KW-0614">Plasmid</keyword>
<dbReference type="SUPFAM" id="SSF53271">
    <property type="entry name" value="PRTase-like"/>
    <property type="match status" value="1"/>
</dbReference>
<geneLocation type="plasmid" evidence="2"/>
<dbReference type="EMBL" id="CP009417">
    <property type="protein sequence ID" value="AJD93172.1"/>
    <property type="molecule type" value="Genomic_DNA"/>
</dbReference>
<evidence type="ECO:0000313" key="1">
    <source>
        <dbReference type="EMBL" id="AJD93172.1"/>
    </source>
</evidence>
<dbReference type="AlphaFoldDB" id="A0A0B5AWV3"/>